<reference evidence="15" key="1">
    <citation type="submission" date="2025-08" db="UniProtKB">
        <authorList>
            <consortium name="RefSeq"/>
        </authorList>
    </citation>
    <scope>IDENTIFICATION</scope>
</reference>
<evidence type="ECO:0000256" key="11">
    <source>
        <dbReference type="PROSITE-ProRule" id="PRU00042"/>
    </source>
</evidence>
<organism evidence="14 15">
    <name type="scientific">Biomphalaria glabrata</name>
    <name type="common">Bloodfluke planorb</name>
    <name type="synonym">Freshwater snail</name>
    <dbReference type="NCBI Taxonomy" id="6526"/>
    <lineage>
        <taxon>Eukaryota</taxon>
        <taxon>Metazoa</taxon>
        <taxon>Spiralia</taxon>
        <taxon>Lophotrochozoa</taxon>
        <taxon>Mollusca</taxon>
        <taxon>Gastropoda</taxon>
        <taxon>Heterobranchia</taxon>
        <taxon>Euthyneura</taxon>
        <taxon>Panpulmonata</taxon>
        <taxon>Hygrophila</taxon>
        <taxon>Lymnaeoidea</taxon>
        <taxon>Planorbidae</taxon>
        <taxon>Biomphalaria</taxon>
    </lineage>
</organism>
<dbReference type="GeneID" id="106067155"/>
<evidence type="ECO:0000313" key="15">
    <source>
        <dbReference type="RefSeq" id="XP_055892661.1"/>
    </source>
</evidence>
<dbReference type="FunFam" id="3.30.160.60:FF:000075">
    <property type="entry name" value="Putative zinc finger protein 536"/>
    <property type="match status" value="1"/>
</dbReference>
<evidence type="ECO:0000259" key="13">
    <source>
        <dbReference type="PROSITE" id="PS50157"/>
    </source>
</evidence>
<feature type="region of interest" description="Disordered" evidence="12">
    <location>
        <begin position="202"/>
        <end position="253"/>
    </location>
</feature>
<evidence type="ECO:0000256" key="7">
    <source>
        <dbReference type="ARBA" id="ARBA00023015"/>
    </source>
</evidence>
<dbReference type="GO" id="GO:0008270">
    <property type="term" value="F:zinc ion binding"/>
    <property type="evidence" value="ECO:0007669"/>
    <property type="project" value="UniProtKB-KW"/>
</dbReference>
<evidence type="ECO:0000256" key="4">
    <source>
        <dbReference type="ARBA" id="ARBA00022737"/>
    </source>
</evidence>
<evidence type="ECO:0000256" key="3">
    <source>
        <dbReference type="ARBA" id="ARBA00022723"/>
    </source>
</evidence>
<comment type="subcellular location">
    <subcellularLocation>
        <location evidence="1">Nucleus</location>
    </subcellularLocation>
</comment>
<feature type="compositionally biased region" description="Polar residues" evidence="12">
    <location>
        <begin position="202"/>
        <end position="211"/>
    </location>
</feature>
<keyword evidence="9" id="KW-0804">Transcription</keyword>
<evidence type="ECO:0000256" key="6">
    <source>
        <dbReference type="ARBA" id="ARBA00022833"/>
    </source>
</evidence>
<evidence type="ECO:0000256" key="10">
    <source>
        <dbReference type="ARBA" id="ARBA00023242"/>
    </source>
</evidence>
<dbReference type="Gene3D" id="3.30.160.60">
    <property type="entry name" value="Classic Zinc Finger"/>
    <property type="match status" value="3"/>
</dbReference>
<feature type="domain" description="C2H2-type" evidence="13">
    <location>
        <begin position="651"/>
        <end position="678"/>
    </location>
</feature>
<evidence type="ECO:0000256" key="8">
    <source>
        <dbReference type="ARBA" id="ARBA00023125"/>
    </source>
</evidence>
<keyword evidence="7" id="KW-0805">Transcription regulation</keyword>
<dbReference type="PANTHER" id="PTHR24408:SF58">
    <property type="entry name" value="TRANSCRIPTION FACTOR (TFIIIA), PUTATIVE (AFU_ORTHOLOGUE AFUA_1G05150)-RELATED"/>
    <property type="match status" value="1"/>
</dbReference>
<keyword evidence="8" id="KW-0238">DNA-binding</keyword>
<feature type="compositionally biased region" description="Polar residues" evidence="12">
    <location>
        <begin position="242"/>
        <end position="252"/>
    </location>
</feature>
<name>A0A9W3AZL7_BIOGL</name>
<keyword evidence="5 11" id="KW-0863">Zinc-finger</keyword>
<evidence type="ECO:0000256" key="5">
    <source>
        <dbReference type="ARBA" id="ARBA00022771"/>
    </source>
</evidence>
<keyword evidence="3" id="KW-0479">Metal-binding</keyword>
<evidence type="ECO:0000256" key="9">
    <source>
        <dbReference type="ARBA" id="ARBA00023163"/>
    </source>
</evidence>
<feature type="domain" description="C2H2-type" evidence="13">
    <location>
        <begin position="679"/>
        <end position="707"/>
    </location>
</feature>
<dbReference type="SMART" id="SM00355">
    <property type="entry name" value="ZnF_C2H2"/>
    <property type="match status" value="4"/>
</dbReference>
<feature type="compositionally biased region" description="Polar residues" evidence="12">
    <location>
        <begin position="141"/>
        <end position="154"/>
    </location>
</feature>
<keyword evidence="6" id="KW-0862">Zinc</keyword>
<protein>
    <submittedName>
        <fullName evidence="15">Uncharacterized protein LOC106067155</fullName>
    </submittedName>
</protein>
<comment type="similarity">
    <text evidence="2">Belongs to the krueppel C2H2-type zinc-finger protein family.</text>
</comment>
<dbReference type="SUPFAM" id="SSF57667">
    <property type="entry name" value="beta-beta-alpha zinc fingers"/>
    <property type="match status" value="2"/>
</dbReference>
<dbReference type="FunFam" id="3.30.160.60:FF:001290">
    <property type="entry name" value="Zinc finger 45-like"/>
    <property type="match status" value="1"/>
</dbReference>
<keyword evidence="4" id="KW-0677">Repeat</keyword>
<dbReference type="AlphaFoldDB" id="A0A9W3AZL7"/>
<dbReference type="FunFam" id="3.30.160.60:FF:000145">
    <property type="entry name" value="Zinc finger protein 574"/>
    <property type="match status" value="1"/>
</dbReference>
<dbReference type="Proteomes" id="UP001165740">
    <property type="component" value="Chromosome 7"/>
</dbReference>
<dbReference type="OMA" id="CSRVFMT"/>
<evidence type="ECO:0000256" key="1">
    <source>
        <dbReference type="ARBA" id="ARBA00004123"/>
    </source>
</evidence>
<dbReference type="GO" id="GO:0005634">
    <property type="term" value="C:nucleus"/>
    <property type="evidence" value="ECO:0007669"/>
    <property type="project" value="UniProtKB-SubCell"/>
</dbReference>
<keyword evidence="10" id="KW-0539">Nucleus</keyword>
<keyword evidence="14" id="KW-1185">Reference proteome</keyword>
<feature type="region of interest" description="Disordered" evidence="12">
    <location>
        <begin position="458"/>
        <end position="479"/>
    </location>
</feature>
<proteinExistence type="inferred from homology"/>
<dbReference type="RefSeq" id="XP_055892661.1">
    <property type="nucleotide sequence ID" value="XM_056036686.1"/>
</dbReference>
<dbReference type="GO" id="GO:0043565">
    <property type="term" value="F:sequence-specific DNA binding"/>
    <property type="evidence" value="ECO:0007669"/>
    <property type="project" value="TreeGrafter"/>
</dbReference>
<evidence type="ECO:0000313" key="14">
    <source>
        <dbReference type="Proteomes" id="UP001165740"/>
    </source>
</evidence>
<dbReference type="PANTHER" id="PTHR24408">
    <property type="entry name" value="ZINC FINGER PROTEIN"/>
    <property type="match status" value="1"/>
</dbReference>
<dbReference type="PROSITE" id="PS50157">
    <property type="entry name" value="ZINC_FINGER_C2H2_2"/>
    <property type="match status" value="3"/>
</dbReference>
<dbReference type="PROSITE" id="PS00028">
    <property type="entry name" value="ZINC_FINGER_C2H2_1"/>
    <property type="match status" value="2"/>
</dbReference>
<accession>A0A9W3AZL7</accession>
<dbReference type="Pfam" id="PF23611">
    <property type="entry name" value="zf-C2H2_16"/>
    <property type="match status" value="1"/>
</dbReference>
<dbReference type="InterPro" id="IPR056438">
    <property type="entry name" value="Znf-C2H2_CTCF"/>
</dbReference>
<gene>
    <name evidence="15" type="primary">LOC106067155</name>
</gene>
<dbReference type="InterPro" id="IPR013087">
    <property type="entry name" value="Znf_C2H2_type"/>
</dbReference>
<feature type="domain" description="C2H2-type" evidence="13">
    <location>
        <begin position="623"/>
        <end position="650"/>
    </location>
</feature>
<feature type="region of interest" description="Disordered" evidence="12">
    <location>
        <begin position="138"/>
        <end position="162"/>
    </location>
</feature>
<dbReference type="InterPro" id="IPR036236">
    <property type="entry name" value="Znf_C2H2_sf"/>
</dbReference>
<evidence type="ECO:0000256" key="2">
    <source>
        <dbReference type="ARBA" id="ARBA00006991"/>
    </source>
</evidence>
<dbReference type="OrthoDB" id="8113227at2759"/>
<evidence type="ECO:0000256" key="12">
    <source>
        <dbReference type="SAM" id="MobiDB-lite"/>
    </source>
</evidence>
<sequence>MTSYMAQFSLGSFYKDMPDFLTCGFCAKEFLLENITMFIAHKFGCADKIQQTTDIEDTTSPLTCSVCSRVFMTARGLLQHVQHDHKMKIYLQKGPLLIQDVSALLPPPAHSLLGKGEYSDTNTPTTCADVQLEPCEPEQPTDLSLTYQNSSETPSGVGDKDGICWSLDDGTVKEKNSATSTSALPKKRKFLNPGCGRGASVNTPSVCSSESVGEDFGSIDNDNQESGEEFPPSDITGECTPIKSSARTGTQERNAKLKALLQKSLTSDRDDGESVATPFHYDFPLVALKKEPEESNADDSSILIPDDCHGVGFRDFGRQENGRLKCSSTMEQSIDKLIRATISKDSFSEDYDFAKLNPKTSLMEAGTVVRFPPACFSPRLYLPGEKYKHYLQTHLDFSSKMNMDLCQLVKPKLEDSPLNYHLKQSESQPHTVEDTNKKVGFYGGKSHCFNPIHSRMSDQKDHLSMSDPTSHAQLSDPPGYATYQNRMNEVRKRDASPAHQIQRLRHSIDDTLETQFSGHPASTTRGFEPSALISTYYEGRISFTDANDKDAQKGLSRRRSNQDLAAVNDGQLGTKITLRSHSESFDESCSQPTDALSRMDTDDFQLVDGKLMKKRRYPTSRPFKCIHCEQAFNQRIHLKKHMSKHTGVKPFKCQQCDYSTVERSHLKVHYRIHTGEKPYRCLYCDYATAQNSTLKIHLKRHHEGTGLSNSRGRELYLGQGLRDDDDNLLNEKYLLGLSTDNEGGATNRAASIIGQDYSCPYPEQGGSDYSSVAQQKVDSSVGHFSFFSKPKETMYSYGKNTILSKQLTTHLPLRIQAPYDSHSSGQNRSHTAEATDLSRAHLSKLCDTPISNSTDVRQMLPLPAPESTALKNEPSNSSKNICIKESDTNTAYLNKNGNSEKSFQSEAPEIQTNKSKDYKPCLYSVKKGKEMELSLDKEYINHDKNYKLSNDHVNLHVKDCGPDPNYMTEQNKLCHLPGVSKSNFSERDYKLNQSSKEACNSFPPLLDLKMKEPKPEQQILPNHKSDHCLNQNSNDDEINLDYNIGLPTVNIPNKEFVRG</sequence>
<dbReference type="GO" id="GO:0000981">
    <property type="term" value="F:DNA-binding transcription factor activity, RNA polymerase II-specific"/>
    <property type="evidence" value="ECO:0007669"/>
    <property type="project" value="TreeGrafter"/>
</dbReference>